<dbReference type="PANTHER" id="PTHR37799">
    <property type="entry name" value="37S RIBOSOMAL PROTEIN S25, MITOCHONDRIAL"/>
    <property type="match status" value="1"/>
</dbReference>
<proteinExistence type="inferred from homology"/>
<reference evidence="9 11" key="3">
    <citation type="journal article" date="2016" name="Proc. Natl. Acad. Sci. U.S.A.">
        <title>Comparative genomics of biotechnologically important yeasts.</title>
        <authorList>
            <person name="Riley R."/>
            <person name="Haridas S."/>
            <person name="Wolfe K.H."/>
            <person name="Lopes M.R."/>
            <person name="Hittinger C.T."/>
            <person name="Goeker M."/>
            <person name="Salamov A.A."/>
            <person name="Wisecaver J.H."/>
            <person name="Long T.M."/>
            <person name="Calvey C.H."/>
            <person name="Aerts A.L."/>
            <person name="Barry K.W."/>
            <person name="Choi C."/>
            <person name="Clum A."/>
            <person name="Coughlan A.Y."/>
            <person name="Deshpande S."/>
            <person name="Douglass A.P."/>
            <person name="Hanson S.J."/>
            <person name="Klenk H.-P."/>
            <person name="LaButti K.M."/>
            <person name="Lapidus A."/>
            <person name="Lindquist E.A."/>
            <person name="Lipzen A.M."/>
            <person name="Meier-Kolthoff J.P."/>
            <person name="Ohm R.A."/>
            <person name="Otillar R.P."/>
            <person name="Pangilinan J.L."/>
            <person name="Peng Y."/>
            <person name="Rokas A."/>
            <person name="Rosa C.A."/>
            <person name="Scheuner C."/>
            <person name="Sibirny A.A."/>
            <person name="Slot J.C."/>
            <person name="Stielow J.B."/>
            <person name="Sun H."/>
            <person name="Kurtzman C.P."/>
            <person name="Blackwell M."/>
            <person name="Grigoriev I.V."/>
            <person name="Jeffries T.W."/>
        </authorList>
    </citation>
    <scope>NUCLEOTIDE SEQUENCE [LARGE SCALE GENOMIC DNA]</scope>
    <source>
        <strain evidence="11">ATCC 18201 / CBS 1600 / BCRC 20928 / JCM 3617 / NBRC 0987 / NRRL Y-1542</strain>
        <strain evidence="9">NRRL Y-1542</strain>
    </source>
</reference>
<evidence type="ECO:0000313" key="8">
    <source>
        <dbReference type="EMBL" id="CEP20978.1"/>
    </source>
</evidence>
<comment type="subunit">
    <text evidence="6">Component of the mitochondrial small ribosomal subunit.</text>
</comment>
<evidence type="ECO:0000256" key="3">
    <source>
        <dbReference type="ARBA" id="ARBA00022980"/>
    </source>
</evidence>
<comment type="subcellular location">
    <subcellularLocation>
        <location evidence="1 6">Mitochondrion</location>
    </subcellularLocation>
</comment>
<evidence type="ECO:0000256" key="7">
    <source>
        <dbReference type="SAM" id="MobiDB-lite"/>
    </source>
</evidence>
<dbReference type="Proteomes" id="UP000038830">
    <property type="component" value="Unassembled WGS sequence"/>
</dbReference>
<keyword evidence="5 6" id="KW-0687">Ribonucleoprotein</keyword>
<dbReference type="OMA" id="ENWKIWA"/>
<evidence type="ECO:0000256" key="6">
    <source>
        <dbReference type="PIRNR" id="PIRNR029764"/>
    </source>
</evidence>
<evidence type="ECO:0000313" key="9">
    <source>
        <dbReference type="EMBL" id="ODV76326.1"/>
    </source>
</evidence>
<dbReference type="PANTHER" id="PTHR37799:SF1">
    <property type="entry name" value="SMALL RIBOSOMAL SUBUNIT PROTEIN MS23"/>
    <property type="match status" value="1"/>
</dbReference>
<evidence type="ECO:0000256" key="1">
    <source>
        <dbReference type="ARBA" id="ARBA00004173"/>
    </source>
</evidence>
<accession>A0A0H5BZQ6</accession>
<reference evidence="10" key="2">
    <citation type="journal article" date="2015" name="J. Biotechnol.">
        <title>The structure of the Cyberlindnera jadinii genome and its relation to Candida utilis analyzed by the occurrence of single nucleotide polymorphisms.</title>
        <authorList>
            <person name="Rupp O."/>
            <person name="Brinkrolf K."/>
            <person name="Buerth C."/>
            <person name="Kunigo M."/>
            <person name="Schneider J."/>
            <person name="Jaenicke S."/>
            <person name="Goesmann A."/>
            <person name="Puehler A."/>
            <person name="Jaeger K.-E."/>
            <person name="Ernst J.F."/>
        </authorList>
    </citation>
    <scope>NUCLEOTIDE SEQUENCE [LARGE SCALE GENOMIC DNA]</scope>
    <source>
        <strain evidence="10">ATCC 18201 / CBS 1600 / BCRC 20928 / JCM 3617 / NBRC 0987 / NRRL Y-1542</strain>
    </source>
</reference>
<evidence type="ECO:0000313" key="10">
    <source>
        <dbReference type="Proteomes" id="UP000038830"/>
    </source>
</evidence>
<organism evidence="8 10">
    <name type="scientific">Cyberlindnera jadinii (strain ATCC 18201 / CBS 1600 / BCRC 20928 / JCM 3617 / NBRC 0987 / NRRL Y-1542)</name>
    <name type="common">Torula yeast</name>
    <name type="synonym">Candida utilis</name>
    <dbReference type="NCBI Taxonomy" id="983966"/>
    <lineage>
        <taxon>Eukaryota</taxon>
        <taxon>Fungi</taxon>
        <taxon>Dikarya</taxon>
        <taxon>Ascomycota</taxon>
        <taxon>Saccharomycotina</taxon>
        <taxon>Saccharomycetes</taxon>
        <taxon>Phaffomycetales</taxon>
        <taxon>Phaffomycetaceae</taxon>
        <taxon>Cyberlindnera</taxon>
    </lineage>
</organism>
<reference evidence="8" key="1">
    <citation type="submission" date="2014-12" db="EMBL/GenBank/DDBJ databases">
        <authorList>
            <person name="Jaenicke S."/>
        </authorList>
    </citation>
    <scope>NUCLEOTIDE SEQUENCE [LARGE SCALE GENOMIC DNA]</scope>
    <source>
        <strain evidence="8">CBS1600</strain>
    </source>
</reference>
<protein>
    <recommendedName>
        <fullName evidence="6">37S ribosomal protein S25, mitochondrial</fullName>
    </recommendedName>
</protein>
<sequence>MKLQTKAVNVLERTSHYLQAGVLTKKPLWFDALGKYPPNKNFLHEVKEQVNEQSISLNKTQYASKNAPLYKTRQSQKPGKSPYKPNKLRYVEDELRSLFFEQHPWELARPKIVLENTGDDIKSQDWSSIKQLNKPLDGESVVQRTLYLVKNESKTLADAYDQARFEFYRLRIQEEIQDQVSREENEMFGSVFNAGPLEYGVEREQVVIDKWRVEAEELSRIAEASKKQDNAI</sequence>
<dbReference type="GO" id="GO:0005763">
    <property type="term" value="C:mitochondrial small ribosomal subunit"/>
    <property type="evidence" value="ECO:0007669"/>
    <property type="project" value="UniProtKB-UniRule"/>
</dbReference>
<dbReference type="Pfam" id="PF13741">
    <property type="entry name" value="MRP-S25"/>
    <property type="match status" value="1"/>
</dbReference>
<dbReference type="PIRSF" id="PIRSF029764">
    <property type="entry name" value="RSM25"/>
    <property type="match status" value="1"/>
</dbReference>
<keyword evidence="3 6" id="KW-0689">Ribosomal protein</keyword>
<dbReference type="STRING" id="983966.A0A0H5BZQ6"/>
<dbReference type="OrthoDB" id="5542239at2759"/>
<evidence type="ECO:0000256" key="2">
    <source>
        <dbReference type="ARBA" id="ARBA00009864"/>
    </source>
</evidence>
<dbReference type="AlphaFoldDB" id="A0A0H5BZQ6"/>
<keyword evidence="4 6" id="KW-0496">Mitochondrion</keyword>
<evidence type="ECO:0000256" key="4">
    <source>
        <dbReference type="ARBA" id="ARBA00023128"/>
    </source>
</evidence>
<evidence type="ECO:0000313" key="11">
    <source>
        <dbReference type="Proteomes" id="UP000094389"/>
    </source>
</evidence>
<name>A0A0H5BZQ6_CYBJN</name>
<dbReference type="InterPro" id="IPR016939">
    <property type="entry name" value="Ribosomal_mS23_fun"/>
</dbReference>
<dbReference type="EMBL" id="KV453925">
    <property type="protein sequence ID" value="ODV76326.1"/>
    <property type="molecule type" value="Genomic_DNA"/>
</dbReference>
<accession>A0A1E4S9X7</accession>
<comment type="similarity">
    <text evidence="2">Belongs to the mitochondrion-specific ribosomal protein mS23 family.</text>
</comment>
<dbReference type="EMBL" id="CDQK01000001">
    <property type="protein sequence ID" value="CEP20978.1"/>
    <property type="molecule type" value="Genomic_DNA"/>
</dbReference>
<keyword evidence="11" id="KW-1185">Reference proteome</keyword>
<dbReference type="GO" id="GO:0003735">
    <property type="term" value="F:structural constituent of ribosome"/>
    <property type="evidence" value="ECO:0007669"/>
    <property type="project" value="UniProtKB-UniRule"/>
</dbReference>
<dbReference type="Proteomes" id="UP000094389">
    <property type="component" value="Unassembled WGS sequence"/>
</dbReference>
<feature type="region of interest" description="Disordered" evidence="7">
    <location>
        <begin position="66"/>
        <end position="85"/>
    </location>
</feature>
<evidence type="ECO:0000256" key="5">
    <source>
        <dbReference type="ARBA" id="ARBA00023274"/>
    </source>
</evidence>
<gene>
    <name evidence="8" type="ORF">BN1211_0965</name>
    <name evidence="9" type="ORF">CYBJADRAFT_165627</name>
</gene>